<feature type="transmembrane region" description="Helical" evidence="1">
    <location>
        <begin position="227"/>
        <end position="249"/>
    </location>
</feature>
<organism evidence="2 3">
    <name type="scientific">Spirochaeta isovalerica</name>
    <dbReference type="NCBI Taxonomy" id="150"/>
    <lineage>
        <taxon>Bacteria</taxon>
        <taxon>Pseudomonadati</taxon>
        <taxon>Spirochaetota</taxon>
        <taxon>Spirochaetia</taxon>
        <taxon>Spirochaetales</taxon>
        <taxon>Spirochaetaceae</taxon>
        <taxon>Spirochaeta</taxon>
    </lineage>
</organism>
<name>A0A841RB49_9SPIO</name>
<gene>
    <name evidence="2" type="ORF">HNR50_002609</name>
</gene>
<sequence>MTNRRTLTVLTVLIALLGGAASVLGLVPFATEAPRSVVSARGAVVELDGRGLYAYDSLSFASQGRAQDVVTAAFAVPLLLISFHLYKKGSRRASIIYGGTVGYFLYTYASYAFIVTFNRLFPVYTALLSFSLFAFILILQDLARSDLAGIMAETFRRKTIALYLLIVGILIWLMWMGRLGPALISGGIPEGLDHYSTLGIQVLDLAIIVPASLMTAWLLWKKREWGYLLSGIIIMKALTLLLAIVAMIIGQKLAGVEMNPVEIVVFLAITAANSLFLVPVLRSVPKS</sequence>
<accession>A0A841RB49</accession>
<feature type="transmembrane region" description="Helical" evidence="1">
    <location>
        <begin position="160"/>
        <end position="178"/>
    </location>
</feature>
<keyword evidence="3" id="KW-1185">Reference proteome</keyword>
<feature type="transmembrane region" description="Helical" evidence="1">
    <location>
        <begin position="120"/>
        <end position="139"/>
    </location>
</feature>
<feature type="transmembrane region" description="Helical" evidence="1">
    <location>
        <begin position="95"/>
        <end position="114"/>
    </location>
</feature>
<dbReference type="Proteomes" id="UP000587760">
    <property type="component" value="Unassembled WGS sequence"/>
</dbReference>
<proteinExistence type="predicted"/>
<evidence type="ECO:0000313" key="2">
    <source>
        <dbReference type="EMBL" id="MBB6480936.1"/>
    </source>
</evidence>
<evidence type="ECO:0000256" key="1">
    <source>
        <dbReference type="SAM" id="Phobius"/>
    </source>
</evidence>
<reference evidence="2 3" key="1">
    <citation type="submission" date="2020-08" db="EMBL/GenBank/DDBJ databases">
        <title>Genomic Encyclopedia of Type Strains, Phase IV (KMG-IV): sequencing the most valuable type-strain genomes for metagenomic binning, comparative biology and taxonomic classification.</title>
        <authorList>
            <person name="Goeker M."/>
        </authorList>
    </citation>
    <scope>NUCLEOTIDE SEQUENCE [LARGE SCALE GENOMIC DNA]</scope>
    <source>
        <strain evidence="2 3">DSM 2461</strain>
    </source>
</reference>
<dbReference type="RefSeq" id="WP_184747180.1">
    <property type="nucleotide sequence ID" value="NZ_JACHGJ010000004.1"/>
</dbReference>
<dbReference type="AlphaFoldDB" id="A0A841RB49"/>
<comment type="caution">
    <text evidence="2">The sequence shown here is derived from an EMBL/GenBank/DDBJ whole genome shotgun (WGS) entry which is preliminary data.</text>
</comment>
<feature type="transmembrane region" description="Helical" evidence="1">
    <location>
        <begin position="198"/>
        <end position="220"/>
    </location>
</feature>
<feature type="transmembrane region" description="Helical" evidence="1">
    <location>
        <begin position="69"/>
        <end position="86"/>
    </location>
</feature>
<protein>
    <submittedName>
        <fullName evidence="2">Uncharacterized protein</fullName>
    </submittedName>
</protein>
<evidence type="ECO:0000313" key="3">
    <source>
        <dbReference type="Proteomes" id="UP000587760"/>
    </source>
</evidence>
<keyword evidence="1" id="KW-0472">Membrane</keyword>
<keyword evidence="1" id="KW-1133">Transmembrane helix</keyword>
<keyword evidence="1" id="KW-0812">Transmembrane</keyword>
<dbReference type="EMBL" id="JACHGJ010000004">
    <property type="protein sequence ID" value="MBB6480936.1"/>
    <property type="molecule type" value="Genomic_DNA"/>
</dbReference>
<feature type="transmembrane region" description="Helical" evidence="1">
    <location>
        <begin position="261"/>
        <end position="281"/>
    </location>
</feature>